<sequence length="316" mass="36109">MLTDRKLIFATANLFNFIEPPCAFYDFENIYSREKWEKKCRWTRQTIASLDADILAIQEIFSVDCVQRMLRQLGYLYFVSVDQAHVESDYIYSHPIVALASKYPILQAHPVMVPSGLLEGYGIQQLNFSRKPIYAVVDVPDIGQLAVYVCHLKSQRETQSHQTDKRHSLVGQWLSSQQRGWEALMIRIAMEETYSKNPMPTVLMGDLNQPITSDVVGLLTKPIDIGSHKLVLQDSWDIVNRGLLDIQRPATHYHLSTGKVLDYILLSQEFQPESSFSMADIIQYQTIDSHLINPSFEHDGQASDHAFVSVTVQFVL</sequence>
<dbReference type="GO" id="GO:0006506">
    <property type="term" value="P:GPI anchor biosynthetic process"/>
    <property type="evidence" value="ECO:0007669"/>
    <property type="project" value="TreeGrafter"/>
</dbReference>
<dbReference type="Proteomes" id="UP000269041">
    <property type="component" value="Unassembled WGS sequence"/>
</dbReference>
<dbReference type="InterPro" id="IPR051916">
    <property type="entry name" value="GPI-anchor_lipid_remodeler"/>
</dbReference>
<accession>A0A427U030</accession>
<keyword evidence="3" id="KW-1185">Reference proteome</keyword>
<evidence type="ECO:0000313" key="2">
    <source>
        <dbReference type="EMBL" id="RSD30129.1"/>
    </source>
</evidence>
<dbReference type="InterPro" id="IPR036691">
    <property type="entry name" value="Endo/exonu/phosph_ase_sf"/>
</dbReference>
<name>A0A427U030_9VIBR</name>
<keyword evidence="2" id="KW-0540">Nuclease</keyword>
<evidence type="ECO:0000259" key="1">
    <source>
        <dbReference type="Pfam" id="PF03372"/>
    </source>
</evidence>
<dbReference type="SUPFAM" id="SSF56219">
    <property type="entry name" value="DNase I-like"/>
    <property type="match status" value="1"/>
</dbReference>
<dbReference type="InterPro" id="IPR005135">
    <property type="entry name" value="Endo/exonuclease/phosphatase"/>
</dbReference>
<keyword evidence="2" id="KW-0255">Endonuclease</keyword>
<organism evidence="2 3">
    <name type="scientific">Vibrio pectenicida</name>
    <dbReference type="NCBI Taxonomy" id="62763"/>
    <lineage>
        <taxon>Bacteria</taxon>
        <taxon>Pseudomonadati</taxon>
        <taxon>Pseudomonadota</taxon>
        <taxon>Gammaproteobacteria</taxon>
        <taxon>Vibrionales</taxon>
        <taxon>Vibrionaceae</taxon>
        <taxon>Vibrio</taxon>
    </lineage>
</organism>
<dbReference type="PANTHER" id="PTHR14859:SF15">
    <property type="entry name" value="ENDONUCLEASE_EXONUCLEASE_PHOSPHATASE DOMAIN-CONTAINING PROTEIN"/>
    <property type="match status" value="1"/>
</dbReference>
<proteinExistence type="predicted"/>
<dbReference type="GO" id="GO:0004519">
    <property type="term" value="F:endonuclease activity"/>
    <property type="evidence" value="ECO:0007669"/>
    <property type="project" value="UniProtKB-KW"/>
</dbReference>
<comment type="caution">
    <text evidence="2">The sequence shown here is derived from an EMBL/GenBank/DDBJ whole genome shotgun (WGS) entry which is preliminary data.</text>
</comment>
<dbReference type="Pfam" id="PF03372">
    <property type="entry name" value="Exo_endo_phos"/>
    <property type="match status" value="1"/>
</dbReference>
<protein>
    <submittedName>
        <fullName evidence="2">Endonuclease/exonuclease/phosphatase family protein</fullName>
    </submittedName>
</protein>
<dbReference type="GO" id="GO:0016020">
    <property type="term" value="C:membrane"/>
    <property type="evidence" value="ECO:0007669"/>
    <property type="project" value="GOC"/>
</dbReference>
<dbReference type="Gene3D" id="3.60.10.10">
    <property type="entry name" value="Endonuclease/exonuclease/phosphatase"/>
    <property type="match status" value="1"/>
</dbReference>
<evidence type="ECO:0000313" key="3">
    <source>
        <dbReference type="Proteomes" id="UP000269041"/>
    </source>
</evidence>
<keyword evidence="2" id="KW-0378">Hydrolase</keyword>
<feature type="domain" description="Endonuclease/exonuclease/phosphatase" evidence="1">
    <location>
        <begin position="44"/>
        <end position="305"/>
    </location>
</feature>
<dbReference type="GO" id="GO:0004527">
    <property type="term" value="F:exonuclease activity"/>
    <property type="evidence" value="ECO:0007669"/>
    <property type="project" value="UniProtKB-KW"/>
</dbReference>
<gene>
    <name evidence="2" type="ORF">EJA03_15555</name>
</gene>
<reference evidence="2 3" key="1">
    <citation type="submission" date="2018-12" db="EMBL/GenBank/DDBJ databases">
        <title>Genomic taxonomy of the Vibrionaceae family.</title>
        <authorList>
            <person name="Gomez-Gil B."/>
            <person name="Enciso-Ibarra K."/>
        </authorList>
    </citation>
    <scope>NUCLEOTIDE SEQUENCE [LARGE SCALE GENOMIC DNA]</scope>
    <source>
        <strain evidence="2 3">CAIM 594</strain>
    </source>
</reference>
<dbReference type="AlphaFoldDB" id="A0A427U030"/>
<dbReference type="PANTHER" id="PTHR14859">
    <property type="entry name" value="CALCOFLUOR WHITE HYPERSENSITIVE PROTEIN PRECURSOR"/>
    <property type="match status" value="1"/>
</dbReference>
<dbReference type="OrthoDB" id="833328at2"/>
<dbReference type="EMBL" id="RSFA01000082">
    <property type="protein sequence ID" value="RSD30129.1"/>
    <property type="molecule type" value="Genomic_DNA"/>
</dbReference>
<dbReference type="RefSeq" id="WP_125322647.1">
    <property type="nucleotide sequence ID" value="NZ_AP024890.1"/>
</dbReference>
<keyword evidence="2" id="KW-0269">Exonuclease</keyword>